<reference evidence="3" key="1">
    <citation type="submission" date="2011-03" db="EMBL/GenBank/DDBJ databases">
        <title>Version 3 of the genome sequence of Otolemur garnettii (Bushbaby).</title>
        <authorList>
            <consortium name="The Broad Institute Genome Sequencing Platform"/>
            <person name="Di Palma F."/>
            <person name="Johnson J."/>
            <person name="Lander E.S."/>
            <person name="Lindblad-Toh K."/>
            <person name="Jaffe D.B."/>
            <person name="Gnerre S."/>
            <person name="MacCallum I."/>
            <person name="Przybylski D."/>
            <person name="Ribeiro F.J."/>
            <person name="Burton J.N."/>
            <person name="Walker B.J."/>
            <person name="Sharpe T."/>
            <person name="Hall G."/>
        </authorList>
    </citation>
    <scope>NUCLEOTIDE SEQUENCE [LARGE SCALE GENOMIC DNA]</scope>
</reference>
<dbReference type="EMBL" id="AAQR03098020">
    <property type="status" value="NOT_ANNOTATED_CDS"/>
    <property type="molecule type" value="Genomic_DNA"/>
</dbReference>
<reference evidence="2" key="2">
    <citation type="submission" date="2025-08" db="UniProtKB">
        <authorList>
            <consortium name="Ensembl"/>
        </authorList>
    </citation>
    <scope>IDENTIFICATION</scope>
</reference>
<feature type="region of interest" description="Disordered" evidence="1">
    <location>
        <begin position="182"/>
        <end position="206"/>
    </location>
</feature>
<evidence type="ECO:0000313" key="2">
    <source>
        <dbReference type="Ensembl" id="ENSOGAP00000021439.1"/>
    </source>
</evidence>
<dbReference type="PANTHER" id="PTHR15225:SF8">
    <property type="entry name" value="RNA-BINDING PROTEIN 43"/>
    <property type="match status" value="1"/>
</dbReference>
<protein>
    <submittedName>
        <fullName evidence="2">RNA binding motif protein 43</fullName>
    </submittedName>
</protein>
<evidence type="ECO:0000313" key="3">
    <source>
        <dbReference type="Proteomes" id="UP000005225"/>
    </source>
</evidence>
<dbReference type="HOGENOM" id="CLU_067477_0_0_1"/>
<reference evidence="2" key="3">
    <citation type="submission" date="2025-09" db="UniProtKB">
        <authorList>
            <consortium name="Ensembl"/>
        </authorList>
    </citation>
    <scope>IDENTIFICATION</scope>
</reference>
<dbReference type="EMBL" id="AAQR03098022">
    <property type="status" value="NOT_ANNOTATED_CDS"/>
    <property type="molecule type" value="Genomic_DNA"/>
</dbReference>
<dbReference type="InParanoid" id="H0XZ96"/>
<dbReference type="GeneTree" id="ENSGT00530000063686"/>
<dbReference type="eggNOG" id="KOG4012">
    <property type="taxonomic scope" value="Eukaryota"/>
</dbReference>
<dbReference type="Ensembl" id="ENSOGAT00000002764.2">
    <property type="protein sequence ID" value="ENSOGAP00000021439.1"/>
    <property type="gene ID" value="ENSOGAG00000002761.2"/>
</dbReference>
<proteinExistence type="predicted"/>
<organism evidence="2 3">
    <name type="scientific">Otolemur garnettii</name>
    <name type="common">Small-eared galago</name>
    <name type="synonym">Garnett's greater bushbaby</name>
    <dbReference type="NCBI Taxonomy" id="30611"/>
    <lineage>
        <taxon>Eukaryota</taxon>
        <taxon>Metazoa</taxon>
        <taxon>Chordata</taxon>
        <taxon>Craniata</taxon>
        <taxon>Vertebrata</taxon>
        <taxon>Euteleostomi</taxon>
        <taxon>Mammalia</taxon>
        <taxon>Eutheria</taxon>
        <taxon>Euarchontoglires</taxon>
        <taxon>Primates</taxon>
        <taxon>Strepsirrhini</taxon>
        <taxon>Lorisiformes</taxon>
        <taxon>Galagidae</taxon>
        <taxon>Otolemur</taxon>
    </lineage>
</organism>
<dbReference type="EMBL" id="AAQR03098021">
    <property type="status" value="NOT_ANNOTATED_CDS"/>
    <property type="molecule type" value="Genomic_DNA"/>
</dbReference>
<dbReference type="STRING" id="30611.ENSOGAP00000021439"/>
<dbReference type="PANTHER" id="PTHR15225">
    <property type="entry name" value="INTERFERON-INDUCED PROTEIN 35/NMI N-MYC/STAT INTERACTING PROTEIN"/>
    <property type="match status" value="1"/>
</dbReference>
<dbReference type="OMA" id="FYETHID"/>
<sequence>QASVLNVKVSKAPERTVVVAGVPDGPLSHQFWALLVKRHFQDIKNEGGDVENVIYPSRTKGVAYVIFKDKEVSNDVRYQHKDLFCRKKNRMNIKRQLLWRQSGRKVFSSVHATLDLSIFRGQVTLENLVMDLKKKIPTLSFSPLAPSGIISVEGSFLAIKKLKESLLLKTRSLLGKKGDFTSEGRKWNRQSPPRNRQKNHNSVESLGTLVPETASSGEMLTFDTDVFLYLKQKSGLYESILNRYCVLSRERADGEITTICLQSVQGCSQPDNVKYVKKLIEEWSHNLHLQLRKETFMLEGRENREKRMIKMACEQLRSKYLKVLVNFCQTHVDIIGSSSDTYLFKKEVMKLTGEKVS</sequence>
<accession>H0XZ96</accession>
<name>H0XZ96_OTOGA</name>
<evidence type="ECO:0000256" key="1">
    <source>
        <dbReference type="SAM" id="MobiDB-lite"/>
    </source>
</evidence>
<dbReference type="FunCoup" id="H0XZ96">
    <property type="interactions" value="69"/>
</dbReference>
<keyword evidence="3" id="KW-1185">Reference proteome</keyword>
<feature type="compositionally biased region" description="Polar residues" evidence="1">
    <location>
        <begin position="189"/>
        <end position="205"/>
    </location>
</feature>
<dbReference type="AlphaFoldDB" id="H0XZ96"/>
<dbReference type="Proteomes" id="UP000005225">
    <property type="component" value="Unassembled WGS sequence"/>
</dbReference>